<proteinExistence type="predicted"/>
<evidence type="ECO:0000313" key="1">
    <source>
        <dbReference type="EMBL" id="KAH9367177.1"/>
    </source>
</evidence>
<organism evidence="1 2">
    <name type="scientific">Haemaphysalis longicornis</name>
    <name type="common">Bush tick</name>
    <dbReference type="NCBI Taxonomy" id="44386"/>
    <lineage>
        <taxon>Eukaryota</taxon>
        <taxon>Metazoa</taxon>
        <taxon>Ecdysozoa</taxon>
        <taxon>Arthropoda</taxon>
        <taxon>Chelicerata</taxon>
        <taxon>Arachnida</taxon>
        <taxon>Acari</taxon>
        <taxon>Parasitiformes</taxon>
        <taxon>Ixodida</taxon>
        <taxon>Ixodoidea</taxon>
        <taxon>Ixodidae</taxon>
        <taxon>Haemaphysalinae</taxon>
        <taxon>Haemaphysalis</taxon>
    </lineage>
</organism>
<comment type="caution">
    <text evidence="1">The sequence shown here is derived from an EMBL/GenBank/DDBJ whole genome shotgun (WGS) entry which is preliminary data.</text>
</comment>
<sequence length="116" mass="13316">MDFTALCRKAKLPGKDHLIPSRLGDLRCLQTALDSVRRFKGPDVCDKDEKVKASFNLLFSLLDSLRSDDPFPREKIETFRFITEQLELLQKNDHSVRYSAEILIFSSILHTISPHA</sequence>
<dbReference type="AlphaFoldDB" id="A0A9J6FXW6"/>
<accession>A0A9J6FXW6</accession>
<evidence type="ECO:0000313" key="2">
    <source>
        <dbReference type="Proteomes" id="UP000821853"/>
    </source>
</evidence>
<dbReference type="OrthoDB" id="6493754at2759"/>
<reference evidence="1 2" key="1">
    <citation type="journal article" date="2020" name="Cell">
        <title>Large-Scale Comparative Analyses of Tick Genomes Elucidate Their Genetic Diversity and Vector Capacities.</title>
        <authorList>
            <consortium name="Tick Genome and Microbiome Consortium (TIGMIC)"/>
            <person name="Jia N."/>
            <person name="Wang J."/>
            <person name="Shi W."/>
            <person name="Du L."/>
            <person name="Sun Y."/>
            <person name="Zhan W."/>
            <person name="Jiang J.F."/>
            <person name="Wang Q."/>
            <person name="Zhang B."/>
            <person name="Ji P."/>
            <person name="Bell-Sakyi L."/>
            <person name="Cui X.M."/>
            <person name="Yuan T.T."/>
            <person name="Jiang B.G."/>
            <person name="Yang W.F."/>
            <person name="Lam T.T."/>
            <person name="Chang Q.C."/>
            <person name="Ding S.J."/>
            <person name="Wang X.J."/>
            <person name="Zhu J.G."/>
            <person name="Ruan X.D."/>
            <person name="Zhao L."/>
            <person name="Wei J.T."/>
            <person name="Ye R.Z."/>
            <person name="Que T.C."/>
            <person name="Du C.H."/>
            <person name="Zhou Y.H."/>
            <person name="Cheng J.X."/>
            <person name="Dai P.F."/>
            <person name="Guo W.B."/>
            <person name="Han X.H."/>
            <person name="Huang E.J."/>
            <person name="Li L.F."/>
            <person name="Wei W."/>
            <person name="Gao Y.C."/>
            <person name="Liu J.Z."/>
            <person name="Shao H.Z."/>
            <person name="Wang X."/>
            <person name="Wang C.C."/>
            <person name="Yang T.C."/>
            <person name="Huo Q.B."/>
            <person name="Li W."/>
            <person name="Chen H.Y."/>
            <person name="Chen S.E."/>
            <person name="Zhou L.G."/>
            <person name="Ni X.B."/>
            <person name="Tian J.H."/>
            <person name="Sheng Y."/>
            <person name="Liu T."/>
            <person name="Pan Y.S."/>
            <person name="Xia L.Y."/>
            <person name="Li J."/>
            <person name="Zhao F."/>
            <person name="Cao W.C."/>
        </authorList>
    </citation>
    <scope>NUCLEOTIDE SEQUENCE [LARGE SCALE GENOMIC DNA]</scope>
    <source>
        <strain evidence="1">HaeL-2018</strain>
    </source>
</reference>
<name>A0A9J6FXW6_HAELO</name>
<dbReference type="EMBL" id="JABSTR010000004">
    <property type="protein sequence ID" value="KAH9367177.1"/>
    <property type="molecule type" value="Genomic_DNA"/>
</dbReference>
<keyword evidence="2" id="KW-1185">Reference proteome</keyword>
<protein>
    <submittedName>
        <fullName evidence="1">Uncharacterized protein</fullName>
    </submittedName>
</protein>
<gene>
    <name evidence="1" type="ORF">HPB48_013825</name>
</gene>
<dbReference type="Proteomes" id="UP000821853">
    <property type="component" value="Chromosome 2"/>
</dbReference>
<dbReference type="VEuPathDB" id="VectorBase:HLOH_043491"/>